<evidence type="ECO:0000256" key="3">
    <source>
        <dbReference type="ARBA" id="ARBA00022989"/>
    </source>
</evidence>
<comment type="subcellular location">
    <subcellularLocation>
        <location evidence="1">Membrane</location>
        <topology evidence="1">Multi-pass membrane protein</topology>
    </subcellularLocation>
</comment>
<evidence type="ECO:0000256" key="2">
    <source>
        <dbReference type="ARBA" id="ARBA00022692"/>
    </source>
</evidence>
<dbReference type="EMBL" id="BART01007659">
    <property type="protein sequence ID" value="GAG61301.1"/>
    <property type="molecule type" value="Genomic_DNA"/>
</dbReference>
<dbReference type="InterPro" id="IPR000537">
    <property type="entry name" value="UbiA_prenyltransferase"/>
</dbReference>
<sequence>MVLIGLETTRFGVGIGRVKINVYYGSFIFVLIAISGMIVVFLLKEKPRDEKARSIDMVIITFSALFYGIAFGLAVYHTIAYNLESLNLFLLALVGIIWFLSLYYGRDWKYKEILKNIIISVSFSFGLIYGASLNTTLIPAIIYLFFGAVFLLQISKDIINECKHIDREDKESFTPIATIIGEEKSQKLSMILDILVILFLIIPMFPDFPNIFAQSFYIYTTIITIVIVGIAALLSYRMNNE</sequence>
<evidence type="ECO:0000256" key="5">
    <source>
        <dbReference type="SAM" id="Phobius"/>
    </source>
</evidence>
<dbReference type="GO" id="GO:0016020">
    <property type="term" value="C:membrane"/>
    <property type="evidence" value="ECO:0007669"/>
    <property type="project" value="UniProtKB-SubCell"/>
</dbReference>
<dbReference type="Pfam" id="PF01040">
    <property type="entry name" value="UbiA"/>
    <property type="match status" value="1"/>
</dbReference>
<evidence type="ECO:0000256" key="4">
    <source>
        <dbReference type="ARBA" id="ARBA00023136"/>
    </source>
</evidence>
<evidence type="ECO:0000313" key="6">
    <source>
        <dbReference type="EMBL" id="GAG61301.1"/>
    </source>
</evidence>
<comment type="caution">
    <text evidence="6">The sequence shown here is derived from an EMBL/GenBank/DDBJ whole genome shotgun (WGS) entry which is preliminary data.</text>
</comment>
<feature type="transmembrane region" description="Helical" evidence="5">
    <location>
        <begin position="55"/>
        <end position="79"/>
    </location>
</feature>
<reference evidence="6" key="1">
    <citation type="journal article" date="2014" name="Front. Microbiol.">
        <title>High frequency of phylogenetically diverse reductive dehalogenase-homologous genes in deep subseafloor sedimentary metagenomes.</title>
        <authorList>
            <person name="Kawai M."/>
            <person name="Futagami T."/>
            <person name="Toyoda A."/>
            <person name="Takaki Y."/>
            <person name="Nishi S."/>
            <person name="Hori S."/>
            <person name="Arai W."/>
            <person name="Tsubouchi T."/>
            <person name="Morono Y."/>
            <person name="Uchiyama I."/>
            <person name="Ito T."/>
            <person name="Fujiyama A."/>
            <person name="Inagaki F."/>
            <person name="Takami H."/>
        </authorList>
    </citation>
    <scope>NUCLEOTIDE SEQUENCE</scope>
    <source>
        <strain evidence="6">Expedition CK06-06</strain>
    </source>
</reference>
<accession>X1AN19</accession>
<feature type="transmembrane region" description="Helical" evidence="5">
    <location>
        <begin position="217"/>
        <end position="236"/>
    </location>
</feature>
<keyword evidence="4 5" id="KW-0472">Membrane</keyword>
<dbReference type="GO" id="GO:0016765">
    <property type="term" value="F:transferase activity, transferring alkyl or aryl (other than methyl) groups"/>
    <property type="evidence" value="ECO:0007669"/>
    <property type="project" value="InterPro"/>
</dbReference>
<feature type="transmembrane region" description="Helical" evidence="5">
    <location>
        <begin position="188"/>
        <end position="205"/>
    </location>
</feature>
<feature type="transmembrane region" description="Helical" evidence="5">
    <location>
        <begin position="20"/>
        <end position="43"/>
    </location>
</feature>
<evidence type="ECO:0000256" key="1">
    <source>
        <dbReference type="ARBA" id="ARBA00004141"/>
    </source>
</evidence>
<keyword evidence="2 5" id="KW-0812">Transmembrane</keyword>
<keyword evidence="3 5" id="KW-1133">Transmembrane helix</keyword>
<proteinExistence type="predicted"/>
<name>X1AN19_9ZZZZ</name>
<protein>
    <submittedName>
        <fullName evidence="6">Uncharacterized protein</fullName>
    </submittedName>
</protein>
<feature type="transmembrane region" description="Helical" evidence="5">
    <location>
        <begin position="85"/>
        <end position="104"/>
    </location>
</feature>
<organism evidence="6">
    <name type="scientific">marine sediment metagenome</name>
    <dbReference type="NCBI Taxonomy" id="412755"/>
    <lineage>
        <taxon>unclassified sequences</taxon>
        <taxon>metagenomes</taxon>
        <taxon>ecological metagenomes</taxon>
    </lineage>
</organism>
<feature type="non-terminal residue" evidence="6">
    <location>
        <position position="241"/>
    </location>
</feature>
<dbReference type="AlphaFoldDB" id="X1AN19"/>
<gene>
    <name evidence="6" type="ORF">S01H4_17396</name>
</gene>